<dbReference type="OrthoDB" id="28335at2759"/>
<proteinExistence type="inferred from homology"/>
<dbReference type="SUPFAM" id="SSF47113">
    <property type="entry name" value="Histone-fold"/>
    <property type="match status" value="1"/>
</dbReference>
<dbReference type="PANTHER" id="PTHR13218:SF8">
    <property type="entry name" value="TRANSCRIPTION INITIATION FACTOR TFIID SUBUNIT 11"/>
    <property type="match status" value="1"/>
</dbReference>
<evidence type="ECO:0000256" key="4">
    <source>
        <dbReference type="ARBA" id="ARBA00023163"/>
    </source>
</evidence>
<keyword evidence="3" id="KW-0805">Transcription regulation</keyword>
<comment type="subcellular location">
    <subcellularLocation>
        <location evidence="1">Nucleus</location>
    </subcellularLocation>
</comment>
<dbReference type="EMBL" id="CR382137">
    <property type="protein sequence ID" value="CAG87818.2"/>
    <property type="molecule type" value="Genomic_DNA"/>
</dbReference>
<dbReference type="InterPro" id="IPR009072">
    <property type="entry name" value="Histone-fold"/>
</dbReference>
<dbReference type="Pfam" id="PF04719">
    <property type="entry name" value="TAFII28"/>
    <property type="match status" value="1"/>
</dbReference>
<evidence type="ECO:0000256" key="1">
    <source>
        <dbReference type="ARBA" id="ARBA00004123"/>
    </source>
</evidence>
<dbReference type="Proteomes" id="UP000000599">
    <property type="component" value="Chromosome E"/>
</dbReference>
<reference evidence="7 8" key="1">
    <citation type="journal article" date="2004" name="Nature">
        <title>Genome evolution in yeasts.</title>
        <authorList>
            <consortium name="Genolevures"/>
            <person name="Dujon B."/>
            <person name="Sherman D."/>
            <person name="Fischer G."/>
            <person name="Durrens P."/>
            <person name="Casaregola S."/>
            <person name="Lafontaine I."/>
            <person name="de Montigny J."/>
            <person name="Marck C."/>
            <person name="Neuveglise C."/>
            <person name="Talla E."/>
            <person name="Goffard N."/>
            <person name="Frangeul L."/>
            <person name="Aigle M."/>
            <person name="Anthouard V."/>
            <person name="Babour A."/>
            <person name="Barbe V."/>
            <person name="Barnay S."/>
            <person name="Blanchin S."/>
            <person name="Beckerich J.M."/>
            <person name="Beyne E."/>
            <person name="Bleykasten C."/>
            <person name="Boisrame A."/>
            <person name="Boyer J."/>
            <person name="Cattolico L."/>
            <person name="Confanioleri F."/>
            <person name="de Daruvar A."/>
            <person name="Despons L."/>
            <person name="Fabre E."/>
            <person name="Fairhead C."/>
            <person name="Ferry-Dumazet H."/>
            <person name="Groppi A."/>
            <person name="Hantraye F."/>
            <person name="Hennequin C."/>
            <person name="Jauniaux N."/>
            <person name="Joyet P."/>
            <person name="Kachouri R."/>
            <person name="Kerrest A."/>
            <person name="Koszul R."/>
            <person name="Lemaire M."/>
            <person name="Lesur I."/>
            <person name="Ma L."/>
            <person name="Muller H."/>
            <person name="Nicaud J.M."/>
            <person name="Nikolski M."/>
            <person name="Oztas S."/>
            <person name="Ozier-Kalogeropoulos O."/>
            <person name="Pellenz S."/>
            <person name="Potier S."/>
            <person name="Richard G.F."/>
            <person name="Straub M.L."/>
            <person name="Suleau A."/>
            <person name="Swennene D."/>
            <person name="Tekaia F."/>
            <person name="Wesolowski-Louvel M."/>
            <person name="Westhof E."/>
            <person name="Wirth B."/>
            <person name="Zeniou-Meyer M."/>
            <person name="Zivanovic I."/>
            <person name="Bolotin-Fukuhara M."/>
            <person name="Thierry A."/>
            <person name="Bouchier C."/>
            <person name="Caudron B."/>
            <person name="Scarpelli C."/>
            <person name="Gaillardin C."/>
            <person name="Weissenbach J."/>
            <person name="Wincker P."/>
            <person name="Souciet J.L."/>
        </authorList>
    </citation>
    <scope>NUCLEOTIDE SEQUENCE [LARGE SCALE GENOMIC DNA]</scope>
    <source>
        <strain evidence="8">ATCC 36239 / CBS 767 / BCRC 21394 / JCM 1990 / NBRC 0083 / IGC 2968</strain>
    </source>
</reference>
<dbReference type="GO" id="GO:0046982">
    <property type="term" value="F:protein heterodimerization activity"/>
    <property type="evidence" value="ECO:0007669"/>
    <property type="project" value="InterPro"/>
</dbReference>
<accession>Q6BQC9</accession>
<evidence type="ECO:0000313" key="8">
    <source>
        <dbReference type="Proteomes" id="UP000000599"/>
    </source>
</evidence>
<dbReference type="RefSeq" id="XP_459591.2">
    <property type="nucleotide sequence ID" value="XM_459591.1"/>
</dbReference>
<dbReference type="InterPro" id="IPR045127">
    <property type="entry name" value="TAF11-like"/>
</dbReference>
<dbReference type="KEGG" id="dha:DEHA2E06160g"/>
<keyword evidence="5" id="KW-0539">Nucleus</keyword>
<dbReference type="PANTHER" id="PTHR13218">
    <property type="entry name" value="TRANSCRIPTION INITIATION FACTOR TFIID SUBUNIT 11-RELATED"/>
    <property type="match status" value="1"/>
</dbReference>
<dbReference type="GO" id="GO:0016251">
    <property type="term" value="F:RNA polymerase II general transcription initiation factor activity"/>
    <property type="evidence" value="ECO:0007669"/>
    <property type="project" value="TreeGrafter"/>
</dbReference>
<dbReference type="FunCoup" id="Q6BQC9">
    <property type="interactions" value="253"/>
</dbReference>
<dbReference type="InParanoid" id="Q6BQC9"/>
<keyword evidence="8" id="KW-1185">Reference proteome</keyword>
<dbReference type="VEuPathDB" id="FungiDB:DEHA2E06160g"/>
<evidence type="ECO:0000256" key="5">
    <source>
        <dbReference type="ARBA" id="ARBA00023242"/>
    </source>
</evidence>
<dbReference type="GO" id="GO:0005669">
    <property type="term" value="C:transcription factor TFIID complex"/>
    <property type="evidence" value="ECO:0007669"/>
    <property type="project" value="InterPro"/>
</dbReference>
<dbReference type="OMA" id="ANFTDDQ"/>
<dbReference type="HOGENOM" id="CLU_069643_0_0_1"/>
<protein>
    <submittedName>
        <fullName evidence="7">DEHA2E06160p</fullName>
    </submittedName>
</protein>
<dbReference type="STRING" id="284592.Q6BQC9"/>
<dbReference type="AlphaFoldDB" id="Q6BQC9"/>
<dbReference type="Gene3D" id="1.10.20.10">
    <property type="entry name" value="Histone, subunit A"/>
    <property type="match status" value="1"/>
</dbReference>
<organism evidence="7 8">
    <name type="scientific">Debaryomyces hansenii (strain ATCC 36239 / CBS 767 / BCRC 21394 / JCM 1990 / NBRC 0083 / IGC 2968)</name>
    <name type="common">Yeast</name>
    <name type="synonym">Torulaspora hansenii</name>
    <dbReference type="NCBI Taxonomy" id="284592"/>
    <lineage>
        <taxon>Eukaryota</taxon>
        <taxon>Fungi</taxon>
        <taxon>Dikarya</taxon>
        <taxon>Ascomycota</taxon>
        <taxon>Saccharomycotina</taxon>
        <taxon>Pichiomycetes</taxon>
        <taxon>Debaryomycetaceae</taxon>
        <taxon>Debaryomyces</taxon>
    </lineage>
</organism>
<evidence type="ECO:0000256" key="3">
    <source>
        <dbReference type="ARBA" id="ARBA00023015"/>
    </source>
</evidence>
<gene>
    <name evidence="7" type="ordered locus">DEHA2E06160g</name>
</gene>
<sequence>MDTEYEDDDHLSDVSLDEEDEELIWRVFYSSLEEKTRDSPLIDDGSEFSESDELDYLSDISDVDDPELVSKYKELKSQNIGNLNEEEKKRLIIANFTDDQMERFESYRRMTVNKPGVKKICNGVLGHSIPQNIAVVLAGLSKSFLGEIITRAFEIQERENKAQLILDIDNKKKQKLDILKNLENGKEVEVDDRKLQYQGDVQKPLLPEHIREAWRLYKLENSGVFNAQWRSQGDADGKLFR</sequence>
<dbReference type="GeneID" id="2902441"/>
<evidence type="ECO:0000259" key="6">
    <source>
        <dbReference type="Pfam" id="PF04719"/>
    </source>
</evidence>
<dbReference type="GO" id="GO:0051123">
    <property type="term" value="P:RNA polymerase II preinitiation complex assembly"/>
    <property type="evidence" value="ECO:0007669"/>
    <property type="project" value="InterPro"/>
</dbReference>
<evidence type="ECO:0000256" key="2">
    <source>
        <dbReference type="ARBA" id="ARBA00009788"/>
    </source>
</evidence>
<name>Q6BQC9_DEBHA</name>
<comment type="similarity">
    <text evidence="2">Belongs to the TAF11 family.</text>
</comment>
<dbReference type="CDD" id="cd08048">
    <property type="entry name" value="HFD_TAF11"/>
    <property type="match status" value="1"/>
</dbReference>
<keyword evidence="4" id="KW-0804">Transcription</keyword>
<dbReference type="eggNOG" id="KOG3219">
    <property type="taxonomic scope" value="Eukaryota"/>
</dbReference>
<feature type="domain" description="TAFII28-like protein" evidence="6">
    <location>
        <begin position="92"/>
        <end position="215"/>
    </location>
</feature>
<evidence type="ECO:0000313" key="7">
    <source>
        <dbReference type="EMBL" id="CAG87818.2"/>
    </source>
</evidence>
<dbReference type="InterPro" id="IPR006809">
    <property type="entry name" value="TAFII28_dom"/>
</dbReference>